<dbReference type="Proteomes" id="UP000304840">
    <property type="component" value="Chromosome"/>
</dbReference>
<reference evidence="2" key="1">
    <citation type="submission" date="2016-03" db="EMBL/GenBank/DDBJ databases">
        <title>Flavobacterium columnare strain B185, complete genome.</title>
        <authorList>
            <person name="Sundberg L.-R."/>
            <person name="Papponen P."/>
            <person name="Laanto E."/>
        </authorList>
    </citation>
    <scope>NUCLEOTIDE SEQUENCE [LARGE SCALE GENOMIC DNA]</scope>
    <source>
        <strain evidence="2">B185</strain>
    </source>
</reference>
<dbReference type="AlphaFoldDB" id="A0AAI8GC14"/>
<evidence type="ECO:0000313" key="2">
    <source>
        <dbReference type="Proteomes" id="UP000304840"/>
    </source>
</evidence>
<gene>
    <name evidence="1" type="ORF">UN65_12645</name>
</gene>
<accession>A0AAI8GC14</accession>
<protein>
    <submittedName>
        <fullName evidence="1">Uncharacterized protein</fullName>
    </submittedName>
</protein>
<dbReference type="EMBL" id="CP010992">
    <property type="protein sequence ID" value="AMO21070.1"/>
    <property type="molecule type" value="Genomic_DNA"/>
</dbReference>
<organism evidence="1 2">
    <name type="scientific">Flavobacterium columnare</name>
    <dbReference type="NCBI Taxonomy" id="996"/>
    <lineage>
        <taxon>Bacteria</taxon>
        <taxon>Pseudomonadati</taxon>
        <taxon>Bacteroidota</taxon>
        <taxon>Flavobacteriia</taxon>
        <taxon>Flavobacteriales</taxon>
        <taxon>Flavobacteriaceae</taxon>
        <taxon>Flavobacterium</taxon>
    </lineage>
</organism>
<dbReference type="RefSeq" id="WP_138425687.1">
    <property type="nucleotide sequence ID" value="NZ_CP010992.1"/>
</dbReference>
<evidence type="ECO:0000313" key="1">
    <source>
        <dbReference type="EMBL" id="AMO21070.1"/>
    </source>
</evidence>
<proteinExistence type="predicted"/>
<name>A0AAI8GC14_9FLAO</name>
<reference evidence="1 2" key="2">
    <citation type="submission" date="2019-05" db="EMBL/GenBank/DDBJ databases">
        <authorList>
            <person name="Ravantti J.J."/>
        </authorList>
    </citation>
    <scope>NUCLEOTIDE SEQUENCE [LARGE SCALE GENOMIC DNA]</scope>
    <source>
        <strain evidence="1 2">B185</strain>
    </source>
</reference>
<sequence>MKKFITTLFFLFFSFLGLAQKGFYPVMDPIKSTNSYCLNENCYYCSTAALLNTTVTDLVASTGIMQQDTAQIDEIIDLFRNAGVSVRCITGLDEATAYCLLSTLPNGQSVGLAYTRQGGSGHMVVVTRDSGYYNNGVNPSLKCVDYQSNPPRITGFPYEGGNLIFNIFIKN</sequence>